<dbReference type="SUPFAM" id="SSF46785">
    <property type="entry name" value="Winged helix' DNA-binding domain"/>
    <property type="match status" value="1"/>
</dbReference>
<dbReference type="PROSITE" id="PS50995">
    <property type="entry name" value="HTH_MARR_2"/>
    <property type="match status" value="1"/>
</dbReference>
<dbReference type="GO" id="GO:0005737">
    <property type="term" value="C:cytoplasm"/>
    <property type="evidence" value="ECO:0007669"/>
    <property type="project" value="UniProtKB-SubCell"/>
</dbReference>
<dbReference type="Pfam" id="PF01047">
    <property type="entry name" value="MarR"/>
    <property type="match status" value="1"/>
</dbReference>
<dbReference type="STRING" id="1423778.FC70_GL000625"/>
<keyword evidence="4" id="KW-1185">Reference proteome</keyword>
<feature type="domain" description="HTH marR-type" evidence="2">
    <location>
        <begin position="21"/>
        <end position="159"/>
    </location>
</feature>
<dbReference type="InterPro" id="IPR039422">
    <property type="entry name" value="MarR/SlyA-like"/>
</dbReference>
<reference evidence="3 4" key="1">
    <citation type="journal article" date="2015" name="Genome Announc.">
        <title>Expanding the biotechnology potential of lactobacilli through comparative genomics of 213 strains and associated genera.</title>
        <authorList>
            <person name="Sun Z."/>
            <person name="Harris H.M."/>
            <person name="McCann A."/>
            <person name="Guo C."/>
            <person name="Argimon S."/>
            <person name="Zhang W."/>
            <person name="Yang X."/>
            <person name="Jeffery I.B."/>
            <person name="Cooney J.C."/>
            <person name="Kagawa T.F."/>
            <person name="Liu W."/>
            <person name="Song Y."/>
            <person name="Salvetti E."/>
            <person name="Wrobel A."/>
            <person name="Rasinkangas P."/>
            <person name="Parkhill J."/>
            <person name="Rea M.C."/>
            <person name="O'Sullivan O."/>
            <person name="Ritari J."/>
            <person name="Douillard F.P."/>
            <person name="Paul Ross R."/>
            <person name="Yang R."/>
            <person name="Briner A.E."/>
            <person name="Felis G.E."/>
            <person name="de Vos W.M."/>
            <person name="Barrangou R."/>
            <person name="Klaenhammer T.R."/>
            <person name="Caufield P.W."/>
            <person name="Cui Y."/>
            <person name="Zhang H."/>
            <person name="O'Toole P.W."/>
        </authorList>
    </citation>
    <scope>NUCLEOTIDE SEQUENCE [LARGE SCALE GENOMIC DNA]</scope>
    <source>
        <strain evidence="3 4">DSM 15707</strain>
    </source>
</reference>
<dbReference type="Gene3D" id="1.10.10.10">
    <property type="entry name" value="Winged helix-like DNA-binding domain superfamily/Winged helix DNA-binding domain"/>
    <property type="match status" value="1"/>
</dbReference>
<comment type="subcellular location">
    <subcellularLocation>
        <location evidence="1">Cytoplasm</location>
    </subcellularLocation>
</comment>
<proteinExistence type="predicted"/>
<dbReference type="InterPro" id="IPR036388">
    <property type="entry name" value="WH-like_DNA-bd_sf"/>
</dbReference>
<comment type="caution">
    <text evidence="3">The sequence shown here is derived from an EMBL/GenBank/DDBJ whole genome shotgun (WGS) entry which is preliminary data.</text>
</comment>
<accession>A0A0R1RH29</accession>
<protein>
    <submittedName>
        <fullName evidence="3">Transcription regulator</fullName>
    </submittedName>
</protein>
<dbReference type="SMART" id="SM00347">
    <property type="entry name" value="HTH_MARR"/>
    <property type="match status" value="1"/>
</dbReference>
<dbReference type="PANTHER" id="PTHR33164">
    <property type="entry name" value="TRANSCRIPTIONAL REGULATOR, MARR FAMILY"/>
    <property type="match status" value="1"/>
</dbReference>
<dbReference type="PANTHER" id="PTHR33164:SF5">
    <property type="entry name" value="ORGANIC HYDROPEROXIDE RESISTANCE TRANSCRIPTIONAL REGULATOR"/>
    <property type="match status" value="1"/>
</dbReference>
<evidence type="ECO:0000313" key="3">
    <source>
        <dbReference type="EMBL" id="KRL56038.1"/>
    </source>
</evidence>
<name>A0A0R1RH29_9LACO</name>
<evidence type="ECO:0000259" key="2">
    <source>
        <dbReference type="PROSITE" id="PS50995"/>
    </source>
</evidence>
<dbReference type="InterPro" id="IPR000835">
    <property type="entry name" value="HTH_MarR-typ"/>
</dbReference>
<dbReference type="PATRIC" id="fig|1423778.4.peg.653"/>
<dbReference type="EMBL" id="AZFE01000030">
    <property type="protein sequence ID" value="KRL56038.1"/>
    <property type="molecule type" value="Genomic_DNA"/>
</dbReference>
<dbReference type="AlphaFoldDB" id="A0A0R1RH29"/>
<sequence>MKDTKELTIMKFGQQDLINMDKQMCFALYNANKQFNHFYSEVLEQFNLTYPQYLVLSSLWDNNDAMTVRQLGQVARLDGGTLTPLLKRLENHGWVVRSKDPNDNRHVLISLSTYAIEQKCDIVNLIQTKLNHLNMTDQEYRERVQEVNDISHRLEQILTTF</sequence>
<dbReference type="Proteomes" id="UP000051697">
    <property type="component" value="Unassembled WGS sequence"/>
</dbReference>
<dbReference type="GO" id="GO:0006950">
    <property type="term" value="P:response to stress"/>
    <property type="evidence" value="ECO:0007669"/>
    <property type="project" value="TreeGrafter"/>
</dbReference>
<dbReference type="InterPro" id="IPR036390">
    <property type="entry name" value="WH_DNA-bd_sf"/>
</dbReference>
<evidence type="ECO:0000313" key="4">
    <source>
        <dbReference type="Proteomes" id="UP000051697"/>
    </source>
</evidence>
<dbReference type="GO" id="GO:0003700">
    <property type="term" value="F:DNA-binding transcription factor activity"/>
    <property type="evidence" value="ECO:0007669"/>
    <property type="project" value="InterPro"/>
</dbReference>
<organism evidence="3 4">
    <name type="scientific">Paucilactobacillus oligofermentans DSM 15707 = LMG 22743</name>
    <dbReference type="NCBI Taxonomy" id="1423778"/>
    <lineage>
        <taxon>Bacteria</taxon>
        <taxon>Bacillati</taxon>
        <taxon>Bacillota</taxon>
        <taxon>Bacilli</taxon>
        <taxon>Lactobacillales</taxon>
        <taxon>Lactobacillaceae</taxon>
        <taxon>Paucilactobacillus</taxon>
    </lineage>
</organism>
<evidence type="ECO:0000256" key="1">
    <source>
        <dbReference type="ARBA" id="ARBA00004496"/>
    </source>
</evidence>
<gene>
    <name evidence="3" type="ORF">FC70_GL000625</name>
</gene>